<evidence type="ECO:0000313" key="2">
    <source>
        <dbReference type="EMBL" id="CAK1592948.1"/>
    </source>
</evidence>
<evidence type="ECO:0000313" key="3">
    <source>
        <dbReference type="Proteomes" id="UP001314205"/>
    </source>
</evidence>
<dbReference type="AlphaFoldDB" id="A0AAV1LC79"/>
<sequence length="184" mass="21549">MSDTEIETALSAFIVLSAHLYLLLRKNKKPRQRRWWMTTHHKTRNQYDGTRLLSNLIQEPSGQFDNFCRMSSIDFEYLLQLIGPRIKKQDTVFRDSIPTKVRLAVTLRFLATGDSFKSLHYLFKISPQVISLIVPEVCKALCEALRSFVKMPQNEHEWLEIAREFEIKWQFPHCLGAIDGKHSL</sequence>
<dbReference type="EMBL" id="CAVLGL010000088">
    <property type="protein sequence ID" value="CAK1592948.1"/>
    <property type="molecule type" value="Genomic_DNA"/>
</dbReference>
<feature type="transmembrane region" description="Helical" evidence="1">
    <location>
        <begin position="6"/>
        <end position="24"/>
    </location>
</feature>
<name>A0AAV1LC79_9NEOP</name>
<protein>
    <recommendedName>
        <fullName evidence="4">Nuclease HARBI1</fullName>
    </recommendedName>
</protein>
<evidence type="ECO:0008006" key="4">
    <source>
        <dbReference type="Google" id="ProtNLM"/>
    </source>
</evidence>
<keyword evidence="3" id="KW-1185">Reference proteome</keyword>
<evidence type="ECO:0000256" key="1">
    <source>
        <dbReference type="SAM" id="Phobius"/>
    </source>
</evidence>
<gene>
    <name evidence="2" type="ORF">PARMNEM_LOCUS12812</name>
</gene>
<reference evidence="2 3" key="1">
    <citation type="submission" date="2023-11" db="EMBL/GenBank/DDBJ databases">
        <authorList>
            <person name="Hedman E."/>
            <person name="Englund M."/>
            <person name="Stromberg M."/>
            <person name="Nyberg Akerstrom W."/>
            <person name="Nylinder S."/>
            <person name="Jareborg N."/>
            <person name="Kallberg Y."/>
            <person name="Kronander E."/>
        </authorList>
    </citation>
    <scope>NUCLEOTIDE SEQUENCE [LARGE SCALE GENOMIC DNA]</scope>
</reference>
<keyword evidence="1" id="KW-0812">Transmembrane</keyword>
<proteinExistence type="predicted"/>
<accession>A0AAV1LC79</accession>
<keyword evidence="1" id="KW-1133">Transmembrane helix</keyword>
<keyword evidence="1" id="KW-0472">Membrane</keyword>
<organism evidence="2 3">
    <name type="scientific">Parnassius mnemosyne</name>
    <name type="common">clouded apollo</name>
    <dbReference type="NCBI Taxonomy" id="213953"/>
    <lineage>
        <taxon>Eukaryota</taxon>
        <taxon>Metazoa</taxon>
        <taxon>Ecdysozoa</taxon>
        <taxon>Arthropoda</taxon>
        <taxon>Hexapoda</taxon>
        <taxon>Insecta</taxon>
        <taxon>Pterygota</taxon>
        <taxon>Neoptera</taxon>
        <taxon>Endopterygota</taxon>
        <taxon>Lepidoptera</taxon>
        <taxon>Glossata</taxon>
        <taxon>Ditrysia</taxon>
        <taxon>Papilionoidea</taxon>
        <taxon>Papilionidae</taxon>
        <taxon>Parnassiinae</taxon>
        <taxon>Parnassini</taxon>
        <taxon>Parnassius</taxon>
        <taxon>Driopa</taxon>
    </lineage>
</organism>
<comment type="caution">
    <text evidence="2">The sequence shown here is derived from an EMBL/GenBank/DDBJ whole genome shotgun (WGS) entry which is preliminary data.</text>
</comment>
<dbReference type="Proteomes" id="UP001314205">
    <property type="component" value="Unassembled WGS sequence"/>
</dbReference>